<name>A0AAD7DB40_MYCRO</name>
<dbReference type="Proteomes" id="UP001221757">
    <property type="component" value="Unassembled WGS sequence"/>
</dbReference>
<protein>
    <recommendedName>
        <fullName evidence="3">F-box domain-containing protein</fullName>
    </recommendedName>
</protein>
<comment type="caution">
    <text evidence="1">The sequence shown here is derived from an EMBL/GenBank/DDBJ whole genome shotgun (WGS) entry which is preliminary data.</text>
</comment>
<reference evidence="1" key="1">
    <citation type="submission" date="2023-03" db="EMBL/GenBank/DDBJ databases">
        <title>Massive genome expansion in bonnet fungi (Mycena s.s.) driven by repeated elements and novel gene families across ecological guilds.</title>
        <authorList>
            <consortium name="Lawrence Berkeley National Laboratory"/>
            <person name="Harder C.B."/>
            <person name="Miyauchi S."/>
            <person name="Viragh M."/>
            <person name="Kuo A."/>
            <person name="Thoen E."/>
            <person name="Andreopoulos B."/>
            <person name="Lu D."/>
            <person name="Skrede I."/>
            <person name="Drula E."/>
            <person name="Henrissat B."/>
            <person name="Morin E."/>
            <person name="Kohler A."/>
            <person name="Barry K."/>
            <person name="LaButti K."/>
            <person name="Morin E."/>
            <person name="Salamov A."/>
            <person name="Lipzen A."/>
            <person name="Mereny Z."/>
            <person name="Hegedus B."/>
            <person name="Baldrian P."/>
            <person name="Stursova M."/>
            <person name="Weitz H."/>
            <person name="Taylor A."/>
            <person name="Grigoriev I.V."/>
            <person name="Nagy L.G."/>
            <person name="Martin F."/>
            <person name="Kauserud H."/>
        </authorList>
    </citation>
    <scope>NUCLEOTIDE SEQUENCE</scope>
    <source>
        <strain evidence="1">CBHHK067</strain>
    </source>
</reference>
<organism evidence="1 2">
    <name type="scientific">Mycena rosella</name>
    <name type="common">Pink bonnet</name>
    <name type="synonym">Agaricus rosellus</name>
    <dbReference type="NCBI Taxonomy" id="1033263"/>
    <lineage>
        <taxon>Eukaryota</taxon>
        <taxon>Fungi</taxon>
        <taxon>Dikarya</taxon>
        <taxon>Basidiomycota</taxon>
        <taxon>Agaricomycotina</taxon>
        <taxon>Agaricomycetes</taxon>
        <taxon>Agaricomycetidae</taxon>
        <taxon>Agaricales</taxon>
        <taxon>Marasmiineae</taxon>
        <taxon>Mycenaceae</taxon>
        <taxon>Mycena</taxon>
    </lineage>
</organism>
<proteinExistence type="predicted"/>
<evidence type="ECO:0000313" key="2">
    <source>
        <dbReference type="Proteomes" id="UP001221757"/>
    </source>
</evidence>
<gene>
    <name evidence="1" type="ORF">B0H17DRAFT_1136414</name>
</gene>
<evidence type="ECO:0000313" key="1">
    <source>
        <dbReference type="EMBL" id="KAJ7687292.1"/>
    </source>
</evidence>
<keyword evidence="2" id="KW-1185">Reference proteome</keyword>
<dbReference type="EMBL" id="JARKIE010000089">
    <property type="protein sequence ID" value="KAJ7687292.1"/>
    <property type="molecule type" value="Genomic_DNA"/>
</dbReference>
<dbReference type="AlphaFoldDB" id="A0AAD7DB40"/>
<accession>A0AAD7DB40</accession>
<evidence type="ECO:0008006" key="3">
    <source>
        <dbReference type="Google" id="ProtNLM"/>
    </source>
</evidence>
<sequence length="668" mass="74675">MDPAHLQDWTLSEMKFRSSTSISFMYTLLTYVNPEKSIYAVTRLPNNVNWGIPTSFNDASKMLCMKGTSKPILVWIISEVASTWWFDRTGMGTARVAISMQHLCSTACNLCKLQLRNLCMPETSSNMANGFGPDQVKASWWMSIRAAKGEEPRTLDFEDLYDARTSLKDKSLLNKVPVNDLKEHDFILIEARIGRYASKDASSAKGKGRSMEKWEAFYDLQSIFLLKDATVRPMEKPIEPPLRLLLDAVLRADATEAVASIRARIKGAHPHWAVGVKSIKKARAMGSANCIRLPVRPFAATDRDVVDRALLLGIVRGADAADDLDHIAAAQGWTNVKMLVQFYDCKPSITDWYYELFVDGEQDPNVLEQAGIRGSFAAENGVTAVEFDRKMELGEVAQMIWYFIRSGRDIATVTGERHFEFCSMRNRHYAVQIVLPSNCHFAVMPCTINLSSHSDILKRLIMEYPPPEYLGSNLHNFYRSLSLRDIVTLSIISSDCSRHLNLFAHLVTLATGKCGPWTSISGSLHCALPVPGSETDLLTQLPSKILLPLLKDLPFSARIALSRTSCQNYKLCGAGLQWAVTDILHGFGIEYPGFCLVQTVIHAAISGLVIPALFYNGSLFTPNDLDIYTRSNRGWDMVEYLKKSAYYVEAADTKSMMLSPAFAISRPW</sequence>